<reference evidence="1" key="2">
    <citation type="submission" date="2019-01" db="UniProtKB">
        <authorList>
            <consortium name="EnsemblPlants"/>
        </authorList>
    </citation>
    <scope>IDENTIFICATION</scope>
    <source>
        <strain evidence="1">cv. Heinz 1706</strain>
    </source>
</reference>
<name>A0A3Q7EWP4_SOLLC</name>
<evidence type="ECO:0000313" key="1">
    <source>
        <dbReference type="EnsemblPlants" id="Solyc02g005300.1.1.1"/>
    </source>
</evidence>
<keyword evidence="2" id="KW-1185">Reference proteome</keyword>
<dbReference type="EnsemblPlants" id="Solyc02g005300.1.1">
    <property type="protein sequence ID" value="Solyc02g005300.1.1.1"/>
    <property type="gene ID" value="Solyc02g005300.1"/>
</dbReference>
<dbReference type="Proteomes" id="UP000004994">
    <property type="component" value="Chromosome 2"/>
</dbReference>
<dbReference type="Gramene" id="Solyc02g005300.1.1">
    <property type="protein sequence ID" value="Solyc02g005300.1.1.1"/>
    <property type="gene ID" value="Solyc02g005300.1"/>
</dbReference>
<organism evidence="1">
    <name type="scientific">Solanum lycopersicum</name>
    <name type="common">Tomato</name>
    <name type="synonym">Lycopersicon esculentum</name>
    <dbReference type="NCBI Taxonomy" id="4081"/>
    <lineage>
        <taxon>Eukaryota</taxon>
        <taxon>Viridiplantae</taxon>
        <taxon>Streptophyta</taxon>
        <taxon>Embryophyta</taxon>
        <taxon>Tracheophyta</taxon>
        <taxon>Spermatophyta</taxon>
        <taxon>Magnoliopsida</taxon>
        <taxon>eudicotyledons</taxon>
        <taxon>Gunneridae</taxon>
        <taxon>Pentapetalae</taxon>
        <taxon>asterids</taxon>
        <taxon>lamiids</taxon>
        <taxon>Solanales</taxon>
        <taxon>Solanaceae</taxon>
        <taxon>Solanoideae</taxon>
        <taxon>Solaneae</taxon>
        <taxon>Solanum</taxon>
        <taxon>Solanum subgen. Lycopersicon</taxon>
    </lineage>
</organism>
<evidence type="ECO:0000313" key="2">
    <source>
        <dbReference type="Proteomes" id="UP000004994"/>
    </source>
</evidence>
<dbReference type="PaxDb" id="4081-Solyc02g005300.1.1"/>
<proteinExistence type="predicted"/>
<reference evidence="1" key="1">
    <citation type="journal article" date="2012" name="Nature">
        <title>The tomato genome sequence provides insights into fleshy fruit evolution.</title>
        <authorList>
            <consortium name="Tomato Genome Consortium"/>
        </authorList>
    </citation>
    <scope>NUCLEOTIDE SEQUENCE [LARGE SCALE GENOMIC DNA]</scope>
    <source>
        <strain evidence="1">cv. Heinz 1706</strain>
    </source>
</reference>
<dbReference type="AlphaFoldDB" id="A0A3Q7EWP4"/>
<dbReference type="InParanoid" id="A0A3Q7EWP4"/>
<accession>A0A3Q7EWP4</accession>
<sequence length="54" mass="6399">MNTINTFSMYLDFYLENNQIALLSKYKNKIKLKIQNTNSKLTKIFSKYKCAQCP</sequence>
<protein>
    <submittedName>
        <fullName evidence="1">Uncharacterized protein</fullName>
    </submittedName>
</protein>